<protein>
    <submittedName>
        <fullName evidence="4">Cd109_0 protein</fullName>
    </submittedName>
</protein>
<evidence type="ECO:0000256" key="2">
    <source>
        <dbReference type="ARBA" id="ARBA00022966"/>
    </source>
</evidence>
<dbReference type="InterPro" id="IPR050473">
    <property type="entry name" value="A2M/Complement_sys"/>
</dbReference>
<reference evidence="4" key="1">
    <citation type="submission" date="2015-01" db="EMBL/GenBank/DDBJ databases">
        <title>Transcriptome Assembly of Fopius arisanus.</title>
        <authorList>
            <person name="Geib S."/>
        </authorList>
    </citation>
    <scope>NUCLEOTIDE SEQUENCE</scope>
</reference>
<name>A0A0C9RPU9_9HYME</name>
<dbReference type="Pfam" id="PF00207">
    <property type="entry name" value="A2M"/>
    <property type="match status" value="1"/>
</dbReference>
<dbReference type="EMBL" id="GBYB01010515">
    <property type="protein sequence ID" value="JAG80282.1"/>
    <property type="molecule type" value="Transcribed_RNA"/>
</dbReference>
<dbReference type="AlphaFoldDB" id="A0A0C9RPU9"/>
<organism evidence="4">
    <name type="scientific">Fopius arisanus</name>
    <dbReference type="NCBI Taxonomy" id="64838"/>
    <lineage>
        <taxon>Eukaryota</taxon>
        <taxon>Metazoa</taxon>
        <taxon>Ecdysozoa</taxon>
        <taxon>Arthropoda</taxon>
        <taxon>Hexapoda</taxon>
        <taxon>Insecta</taxon>
        <taxon>Pterygota</taxon>
        <taxon>Neoptera</taxon>
        <taxon>Endopterygota</taxon>
        <taxon>Hymenoptera</taxon>
        <taxon>Apocrita</taxon>
        <taxon>Ichneumonoidea</taxon>
        <taxon>Braconidae</taxon>
        <taxon>Opiinae</taxon>
        <taxon>Fopius</taxon>
    </lineage>
</organism>
<feature type="domain" description="Alpha-2-macroglobulin" evidence="3">
    <location>
        <begin position="68"/>
        <end position="158"/>
    </location>
</feature>
<dbReference type="InterPro" id="IPR001599">
    <property type="entry name" value="Macroglobln_a2"/>
</dbReference>
<dbReference type="Gene3D" id="2.60.40.10">
    <property type="entry name" value="Immunoglobulins"/>
    <property type="match status" value="1"/>
</dbReference>
<dbReference type="InterPro" id="IPR013783">
    <property type="entry name" value="Ig-like_fold"/>
</dbReference>
<gene>
    <name evidence="4" type="primary">Cd109_0</name>
    <name evidence="4" type="ORF">g.3879</name>
</gene>
<keyword evidence="1" id="KW-0732">Signal</keyword>
<evidence type="ECO:0000259" key="3">
    <source>
        <dbReference type="SMART" id="SM01360"/>
    </source>
</evidence>
<keyword evidence="2" id="KW-0882">Thioester bond</keyword>
<proteinExistence type="predicted"/>
<dbReference type="Gene3D" id="2.20.130.20">
    <property type="match status" value="1"/>
</dbReference>
<sequence length="225" mass="25550">MPKKIFNDLSNVQSKTPKSYLKINTPCPGETAGLITLTNANYYLVHEPIAKEKDLISKHFTPRNYFETFAFVDYVSTTGYDEVPTKLPTTSFKSWVITGFALSPKTGLTLSTSMAMKTVKNIYVDIDLPNFVKKGSTVILEAEIYNYLQKRMRCAVSLENKKNEFEFVRVKKFARGIVYTDDIQPGKSKKIDFQIRPRVSGMITLKVYASCPLASYVNVKKLRVI</sequence>
<dbReference type="GO" id="GO:0004866">
    <property type="term" value="F:endopeptidase inhibitor activity"/>
    <property type="evidence" value="ECO:0007669"/>
    <property type="project" value="InterPro"/>
</dbReference>
<dbReference type="PANTHER" id="PTHR11412:SF136">
    <property type="entry name" value="CD109 ANTIGEN"/>
    <property type="match status" value="1"/>
</dbReference>
<accession>A0A0C9RPU9</accession>
<dbReference type="SMART" id="SM01360">
    <property type="entry name" value="A2M"/>
    <property type="match status" value="1"/>
</dbReference>
<dbReference type="PANTHER" id="PTHR11412">
    <property type="entry name" value="MACROGLOBULIN / COMPLEMENT"/>
    <property type="match status" value="1"/>
</dbReference>
<evidence type="ECO:0000313" key="4">
    <source>
        <dbReference type="EMBL" id="JAG80282.1"/>
    </source>
</evidence>
<evidence type="ECO:0000256" key="1">
    <source>
        <dbReference type="ARBA" id="ARBA00022729"/>
    </source>
</evidence>